<accession>U1GMZ1</accession>
<dbReference type="EMBL" id="KE720961">
    <property type="protein sequence ID" value="ERF73281.1"/>
    <property type="molecule type" value="Genomic_DNA"/>
</dbReference>
<dbReference type="OrthoDB" id="5282072at2759"/>
<name>U1GMZ1_ENDPU</name>
<protein>
    <submittedName>
        <fullName evidence="1">Uncharacterized protein</fullName>
    </submittedName>
</protein>
<dbReference type="HOGENOM" id="CLU_1896192_0_0_1"/>
<keyword evidence="2" id="KW-1185">Reference proteome</keyword>
<organism evidence="1 2">
    <name type="scientific">Endocarpon pusillum (strain Z07020 / HMAS-L-300199)</name>
    <name type="common">Lichen-forming fungus</name>
    <dbReference type="NCBI Taxonomy" id="1263415"/>
    <lineage>
        <taxon>Eukaryota</taxon>
        <taxon>Fungi</taxon>
        <taxon>Dikarya</taxon>
        <taxon>Ascomycota</taxon>
        <taxon>Pezizomycotina</taxon>
        <taxon>Eurotiomycetes</taxon>
        <taxon>Chaetothyriomycetidae</taxon>
        <taxon>Verrucariales</taxon>
        <taxon>Verrucariaceae</taxon>
        <taxon>Endocarpon</taxon>
    </lineage>
</organism>
<evidence type="ECO:0000313" key="2">
    <source>
        <dbReference type="Proteomes" id="UP000019373"/>
    </source>
</evidence>
<gene>
    <name evidence="1" type="ORF">EPUS_03113</name>
</gene>
<evidence type="ECO:0000313" key="1">
    <source>
        <dbReference type="EMBL" id="ERF73281.1"/>
    </source>
</evidence>
<dbReference type="RefSeq" id="XP_007801054.1">
    <property type="nucleotide sequence ID" value="XM_007802863.1"/>
</dbReference>
<sequence length="134" mass="14976">MAPTSEALSNNGQPTEADLLNLHKDDLSAQSLDLKDHHVSASLGLFIIHNVVRRNLLACFENAQQVNASNIGAFGTYVNYTMFVLEDQLDATDTIWFPTFAKYNSRFGQQIAAHKALKPKIQELKLLLHPRKSL</sequence>
<dbReference type="eggNOG" id="ENOG502SVME">
    <property type="taxonomic scope" value="Eukaryota"/>
</dbReference>
<proteinExistence type="predicted"/>
<reference evidence="2" key="1">
    <citation type="journal article" date="2014" name="BMC Genomics">
        <title>Genome characteristics reveal the impact of lichenization on lichen-forming fungus Endocarpon pusillum Hedwig (Verrucariales, Ascomycota).</title>
        <authorList>
            <person name="Wang Y.-Y."/>
            <person name="Liu B."/>
            <person name="Zhang X.-Y."/>
            <person name="Zhou Q.-M."/>
            <person name="Zhang T."/>
            <person name="Li H."/>
            <person name="Yu Y.-F."/>
            <person name="Zhang X.-L."/>
            <person name="Hao X.-Y."/>
            <person name="Wang M."/>
            <person name="Wang L."/>
            <person name="Wei J.-C."/>
        </authorList>
    </citation>
    <scope>NUCLEOTIDE SEQUENCE [LARGE SCALE GENOMIC DNA]</scope>
    <source>
        <strain evidence="2">Z07020 / HMAS-L-300199</strain>
    </source>
</reference>
<dbReference type="GeneID" id="19238161"/>
<dbReference type="AlphaFoldDB" id="U1GMZ1"/>
<dbReference type="Proteomes" id="UP000019373">
    <property type="component" value="Unassembled WGS sequence"/>
</dbReference>